<evidence type="ECO:0000313" key="1">
    <source>
        <dbReference type="EMBL" id="KAI3790551.1"/>
    </source>
</evidence>
<dbReference type="Proteomes" id="UP001055811">
    <property type="component" value="Linkage Group LG01"/>
</dbReference>
<reference evidence="1 2" key="2">
    <citation type="journal article" date="2022" name="Mol. Ecol. Resour.">
        <title>The genomes of chicory, endive, great burdock and yacon provide insights into Asteraceae paleo-polyploidization history and plant inulin production.</title>
        <authorList>
            <person name="Fan W."/>
            <person name="Wang S."/>
            <person name="Wang H."/>
            <person name="Wang A."/>
            <person name="Jiang F."/>
            <person name="Liu H."/>
            <person name="Zhao H."/>
            <person name="Xu D."/>
            <person name="Zhang Y."/>
        </authorList>
    </citation>
    <scope>NUCLEOTIDE SEQUENCE [LARGE SCALE GENOMIC DNA]</scope>
    <source>
        <strain evidence="2">cv. Punajuju</strain>
        <tissue evidence="1">Leaves</tissue>
    </source>
</reference>
<sequence>MDIHSSDSKQKEVDLKESIEGSPAKPEEDLIRAARGDSWRHKSSWTQLISTSSHSSFSISEIVPDLCLQNHASAPVNDLNPAGVVAKTTGRKEITSERKRRLIVGNLESQETCPFMRTEASKKEWKKAKASLSSSPNKKKRSLVNR</sequence>
<protein>
    <submittedName>
        <fullName evidence="1">Uncharacterized protein</fullName>
    </submittedName>
</protein>
<name>A0ACB9H4W0_CICIN</name>
<reference evidence="2" key="1">
    <citation type="journal article" date="2022" name="Mol. Ecol. Resour.">
        <title>The genomes of chicory, endive, great burdock and yacon provide insights into Asteraceae palaeo-polyploidization history and plant inulin production.</title>
        <authorList>
            <person name="Fan W."/>
            <person name="Wang S."/>
            <person name="Wang H."/>
            <person name="Wang A."/>
            <person name="Jiang F."/>
            <person name="Liu H."/>
            <person name="Zhao H."/>
            <person name="Xu D."/>
            <person name="Zhang Y."/>
        </authorList>
    </citation>
    <scope>NUCLEOTIDE SEQUENCE [LARGE SCALE GENOMIC DNA]</scope>
    <source>
        <strain evidence="2">cv. Punajuju</strain>
    </source>
</reference>
<accession>A0ACB9H4W0</accession>
<proteinExistence type="predicted"/>
<keyword evidence="2" id="KW-1185">Reference proteome</keyword>
<organism evidence="1 2">
    <name type="scientific">Cichorium intybus</name>
    <name type="common">Chicory</name>
    <dbReference type="NCBI Taxonomy" id="13427"/>
    <lineage>
        <taxon>Eukaryota</taxon>
        <taxon>Viridiplantae</taxon>
        <taxon>Streptophyta</taxon>
        <taxon>Embryophyta</taxon>
        <taxon>Tracheophyta</taxon>
        <taxon>Spermatophyta</taxon>
        <taxon>Magnoliopsida</taxon>
        <taxon>eudicotyledons</taxon>
        <taxon>Gunneridae</taxon>
        <taxon>Pentapetalae</taxon>
        <taxon>asterids</taxon>
        <taxon>campanulids</taxon>
        <taxon>Asterales</taxon>
        <taxon>Asteraceae</taxon>
        <taxon>Cichorioideae</taxon>
        <taxon>Cichorieae</taxon>
        <taxon>Cichoriinae</taxon>
        <taxon>Cichorium</taxon>
    </lineage>
</organism>
<comment type="caution">
    <text evidence="1">The sequence shown here is derived from an EMBL/GenBank/DDBJ whole genome shotgun (WGS) entry which is preliminary data.</text>
</comment>
<dbReference type="EMBL" id="CM042009">
    <property type="protein sequence ID" value="KAI3790551.1"/>
    <property type="molecule type" value="Genomic_DNA"/>
</dbReference>
<evidence type="ECO:0000313" key="2">
    <source>
        <dbReference type="Proteomes" id="UP001055811"/>
    </source>
</evidence>
<gene>
    <name evidence="1" type="ORF">L2E82_03665</name>
</gene>